<feature type="domain" description="M23ase beta-sheet core" evidence="1">
    <location>
        <begin position="110"/>
        <end position="140"/>
    </location>
</feature>
<sequence length="612" mass="68191">MFPIMPGEANSLSGGMGDLRANHFHAGLDIRTKQREGLDVYAAADGYISRIAVLTAGYGNVVFIKHPNGLTTVYGHLKVLTDTLARFLRQEQYKRQTFEIDLRPEPGQFPVRKGEVIALSGNTGGSGGPHLHFEIRDDRDNLLNPLLFNFSEITDEVNPYFEKVALRTLTPQSRINSEFHRLVLTPVRRPDGTYGFNQPITASGLIGLELLAFDKTSGSPFRSGLSCIEIKLDGREVFAYNMDSFPNEQTRYINVHMNYEVEQTTGQRYHRSYVADGNALTLYQMDNWRGKLPLLDGKPHEITVTLFDAHQNSAVLRFTVQPEPEPATETAAPQTITAVSGAAEIMPAVSIATDENVLKLTVRNLPAGEPPVAQLYIGRWPEELPASYVKNNQAVYLIDLRRYMPDSVQIGAGTMRTFLQKTIIPGKEETYEKDNVSLSFGPKTLFDTLFLAVRQMPGHVMEINQFTIPLNDPLTVSYKPTDTTGIDPARTQMYNTSGNRKQLVGGSWKGGRIEFKTRQLGRFQLLTDTIPPKVQFVTKTPNSISAKITDDLSGINTFRALINGEWVLMLYDYKKALIWSDKLDPAKPFKGDVTIEVTDRAGNVSTVSAVIP</sequence>
<evidence type="ECO:0000259" key="1">
    <source>
        <dbReference type="Pfam" id="PF01551"/>
    </source>
</evidence>
<dbReference type="Proteomes" id="UP001500936">
    <property type="component" value="Unassembled WGS sequence"/>
</dbReference>
<dbReference type="InterPro" id="IPR011055">
    <property type="entry name" value="Dup_hybrid_motif"/>
</dbReference>
<feature type="domain" description="M23ase beta-sheet core" evidence="1">
    <location>
        <begin position="24"/>
        <end position="79"/>
    </location>
</feature>
<dbReference type="SUPFAM" id="SSF51261">
    <property type="entry name" value="Duplicated hybrid motif"/>
    <property type="match status" value="1"/>
</dbReference>
<dbReference type="InterPro" id="IPR016047">
    <property type="entry name" value="M23ase_b-sheet_dom"/>
</dbReference>
<dbReference type="Gene3D" id="2.70.70.10">
    <property type="entry name" value="Glucose Permease (Domain IIA)"/>
    <property type="match status" value="1"/>
</dbReference>
<keyword evidence="3" id="KW-1185">Reference proteome</keyword>
<dbReference type="PANTHER" id="PTHR21666">
    <property type="entry name" value="PEPTIDASE-RELATED"/>
    <property type="match status" value="1"/>
</dbReference>
<proteinExistence type="predicted"/>
<protein>
    <recommendedName>
        <fullName evidence="1">M23ase beta-sheet core domain-containing protein</fullName>
    </recommendedName>
</protein>
<name>A0ABP8KDJ2_9BACT</name>
<gene>
    <name evidence="2" type="ORF">GCM10023187_22100</name>
</gene>
<evidence type="ECO:0000313" key="2">
    <source>
        <dbReference type="EMBL" id="GAA4404571.1"/>
    </source>
</evidence>
<dbReference type="InterPro" id="IPR050570">
    <property type="entry name" value="Cell_wall_metabolism_enzyme"/>
</dbReference>
<reference evidence="3" key="1">
    <citation type="journal article" date="2019" name="Int. J. Syst. Evol. Microbiol.">
        <title>The Global Catalogue of Microorganisms (GCM) 10K type strain sequencing project: providing services to taxonomists for standard genome sequencing and annotation.</title>
        <authorList>
            <consortium name="The Broad Institute Genomics Platform"/>
            <consortium name="The Broad Institute Genome Sequencing Center for Infectious Disease"/>
            <person name="Wu L."/>
            <person name="Ma J."/>
        </authorList>
    </citation>
    <scope>NUCLEOTIDE SEQUENCE [LARGE SCALE GENOMIC DNA]</scope>
    <source>
        <strain evidence="3">JCM 17925</strain>
    </source>
</reference>
<evidence type="ECO:0000313" key="3">
    <source>
        <dbReference type="Proteomes" id="UP001500936"/>
    </source>
</evidence>
<dbReference type="PANTHER" id="PTHR21666:SF270">
    <property type="entry name" value="MUREIN HYDROLASE ACTIVATOR ENVC"/>
    <property type="match status" value="1"/>
</dbReference>
<comment type="caution">
    <text evidence="2">The sequence shown here is derived from an EMBL/GenBank/DDBJ whole genome shotgun (WGS) entry which is preliminary data.</text>
</comment>
<dbReference type="CDD" id="cd12797">
    <property type="entry name" value="M23_peptidase"/>
    <property type="match status" value="1"/>
</dbReference>
<organism evidence="2 3">
    <name type="scientific">Nibrella viscosa</name>
    <dbReference type="NCBI Taxonomy" id="1084524"/>
    <lineage>
        <taxon>Bacteria</taxon>
        <taxon>Pseudomonadati</taxon>
        <taxon>Bacteroidota</taxon>
        <taxon>Cytophagia</taxon>
        <taxon>Cytophagales</taxon>
        <taxon>Spirosomataceae</taxon>
        <taxon>Nibrella</taxon>
    </lineage>
</organism>
<dbReference type="Pfam" id="PF01551">
    <property type="entry name" value="Peptidase_M23"/>
    <property type="match status" value="2"/>
</dbReference>
<dbReference type="EMBL" id="BAABHB010000003">
    <property type="protein sequence ID" value="GAA4404571.1"/>
    <property type="molecule type" value="Genomic_DNA"/>
</dbReference>
<accession>A0ABP8KDJ2</accession>